<keyword evidence="2" id="KW-0732">Signal</keyword>
<dbReference type="Gene3D" id="2.60.40.1080">
    <property type="match status" value="2"/>
</dbReference>
<evidence type="ECO:0000256" key="2">
    <source>
        <dbReference type="SAM" id="SignalP"/>
    </source>
</evidence>
<organism evidence="4 5">
    <name type="scientific">Hominisplanchenecus faecis</name>
    <dbReference type="NCBI Taxonomy" id="2885351"/>
    <lineage>
        <taxon>Bacteria</taxon>
        <taxon>Bacillati</taxon>
        <taxon>Bacillota</taxon>
        <taxon>Clostridia</taxon>
        <taxon>Lachnospirales</taxon>
        <taxon>Lachnospiraceae</taxon>
        <taxon>Hominisplanchenecus</taxon>
    </lineage>
</organism>
<sequence>MKRKELMKRALSMALCAMMTVGTLPSVTYASDLSQADTGVVSQAEEADETQSAEEAAQAYLKENFIDATNKVITTGGNGVVKSEDGLTYNIGLKIPNGGSINSLRLKYLNTVYKTGWYIDKNNPYISYLVPTKNGSRSIKSRPTSPYSFTATLKLFASDTENSAIDDGTATALATQDFTFILEAAEVEYKMQVAVQDKNKNPITDASITVEKDGWDTVTPASDGSYKMENGASYKLTVKKEGYTDYSETFTYTGNSEEPVFLKTVTLSPIMIQNIRFSVKDKASGAEISGASIKVKKGYYTTISPESDGSYKLQKGVSYNWTVEAPNYKTANGTITPDEDITIDVELEKNITSYAVTFQPMDGDTAITNFNLKVEEEVEDDWGDTDWETMTANGDGSYTLSKYGTYRYSVTAEGYKDVKNVSYAPTGSEEKITAAVNMDKDVTVDSADQAAVDKVKEIFDKEFGAIRTSYKNASNINALIEAKLKTGDYAAVDKAEQVTVSVVSSDDTDWISTDGIIHYSTADTLNAYGLNSKTISVMLKFSLNGATAETAERRVVIGWDQKHFASKMKSEADQLTWDRIKSENISQTEVTSNLTLPQCMGTSLRTVWSTISWTSSNPDVISIQKPSIDSPIYAATGVINQPVEDTEVTLTATFTANESVMNEQVEKISDINTISVPFTVTVKGTGKPAPTEAELKAILNQYYKITDLVYYGTTTVIDPEACTGDIQLPRYTRIKDENGENVFNNKEITVTSDNDAVKINGYKANVDVFQPQDTTVNLTVSFTRKGVTVSRVFPITIKKLTQKDLDKEVEMMNYAKAHYFDGIKGNNVSADKITENLHPFQEMYFDADGNAVWVYNISDLTDAGICADGYFDDPWEMEGAGYNKFRSSNNAVIQHENLVVIRPETPTEITITSWLSSERYGKYASSHPGNKVLQKLYKQEVSVTVTVQPDSKVAEQLQTAIDHAQTLLDSVTEGTGAGQYPEGTRDKLQTAITEAKALLEREDAAETEIEQKVTEITALISTIQDSQNETEALVTVKINQEAGKGMDVSKMTVKAHTAANYGYSKPAAYKNKVTALDVLVAWHAAQYKDAFKANPTDYLAVNNGFINKIYGIETYSIGICVNDQIPGSASAAEAVVSSGDSVSVFMYGDLKQYKDIYLYFENVPETIQAGEKLDLTLWGMHPMDYDEKGNLKPASVQKGYTVSAVDANGNAIVSAITDENGKVSLTIPSGGTYQITVVKAPKDSTESAYILPKDIVMAIGKETESETETESVKHAHSFSTWKTVSAATVFSAEKQERVCACGEKETRTVGTALTPSIKVNMTLIPLQVKQTTTKFKVSGLANGDSIVSYTSSNPKVFTVNKNGKIKAGKKKDHAVLTITLKSGLKKTVKVNVQKTAVKTKKIQGLSKTLTLKKGSSVKLKPVLKPLTSQQKLTYTSSNKKVVTVSSKGVVKAKKSGKVTITVKSGSKKVKIKVTVK</sequence>
<feature type="domain" description="BIG2" evidence="3">
    <location>
        <begin position="1317"/>
        <end position="1390"/>
    </location>
</feature>
<feature type="chain" id="PRO_5045168719" evidence="2">
    <location>
        <begin position="31"/>
        <end position="1476"/>
    </location>
</feature>
<dbReference type="Gene3D" id="1.20.1270.90">
    <property type="entry name" value="AF1782-like"/>
    <property type="match status" value="1"/>
</dbReference>
<feature type="signal peptide" evidence="2">
    <location>
        <begin position="1"/>
        <end position="30"/>
    </location>
</feature>
<dbReference type="InterPro" id="IPR008964">
    <property type="entry name" value="Invasin/intimin_cell_adhesion"/>
</dbReference>
<comment type="caution">
    <text evidence="4">The sequence shown here is derived from an EMBL/GenBank/DDBJ whole genome shotgun (WGS) entry which is preliminary data.</text>
</comment>
<dbReference type="EMBL" id="JAJEQE010000081">
    <property type="protein sequence ID" value="MCC2150435.1"/>
    <property type="molecule type" value="Genomic_DNA"/>
</dbReference>
<keyword evidence="1" id="KW-0175">Coiled coil</keyword>
<keyword evidence="5" id="KW-1185">Reference proteome</keyword>
<gene>
    <name evidence="4" type="ORF">LKD42_14495</name>
</gene>
<dbReference type="Pfam" id="PF02368">
    <property type="entry name" value="Big_2"/>
    <property type="match status" value="1"/>
</dbReference>
<evidence type="ECO:0000313" key="5">
    <source>
        <dbReference type="Proteomes" id="UP001299235"/>
    </source>
</evidence>
<dbReference type="SMART" id="SM00635">
    <property type="entry name" value="BID_2"/>
    <property type="match status" value="2"/>
</dbReference>
<proteinExistence type="predicted"/>
<dbReference type="InterPro" id="IPR003343">
    <property type="entry name" value="Big_2"/>
</dbReference>
<name>A0ABS8EZ10_9FIRM</name>
<evidence type="ECO:0000256" key="1">
    <source>
        <dbReference type="SAM" id="Coils"/>
    </source>
</evidence>
<dbReference type="SUPFAM" id="SSF49373">
    <property type="entry name" value="Invasin/intimin cell-adhesion fragments"/>
    <property type="match status" value="2"/>
</dbReference>
<evidence type="ECO:0000313" key="4">
    <source>
        <dbReference type="EMBL" id="MCC2150435.1"/>
    </source>
</evidence>
<reference evidence="4 5" key="1">
    <citation type="submission" date="2021-10" db="EMBL/GenBank/DDBJ databases">
        <title>Anaerobic single-cell dispensing facilitates the cultivation of human gut bacteria.</title>
        <authorList>
            <person name="Afrizal A."/>
        </authorList>
    </citation>
    <scope>NUCLEOTIDE SEQUENCE [LARGE SCALE GENOMIC DNA]</scope>
    <source>
        <strain evidence="4 5">CLA-AA-H246</strain>
    </source>
</reference>
<dbReference type="RefSeq" id="WP_248836113.1">
    <property type="nucleotide sequence ID" value="NZ_JAJEQE010000081.1"/>
</dbReference>
<feature type="domain" description="BIG2" evidence="3">
    <location>
        <begin position="1396"/>
        <end position="1474"/>
    </location>
</feature>
<dbReference type="Gene3D" id="2.60.40.10">
    <property type="entry name" value="Immunoglobulins"/>
    <property type="match status" value="1"/>
</dbReference>
<accession>A0ABS8EZ10</accession>
<feature type="coiled-coil region" evidence="1">
    <location>
        <begin position="985"/>
        <end position="1015"/>
    </location>
</feature>
<dbReference type="Proteomes" id="UP001299235">
    <property type="component" value="Unassembled WGS sequence"/>
</dbReference>
<protein>
    <submittedName>
        <fullName evidence="4">Ig-like domain-containing protein</fullName>
    </submittedName>
</protein>
<dbReference type="Gene3D" id="2.60.40.1120">
    <property type="entry name" value="Carboxypeptidase-like, regulatory domain"/>
    <property type="match status" value="2"/>
</dbReference>
<dbReference type="InterPro" id="IPR013783">
    <property type="entry name" value="Ig-like_fold"/>
</dbReference>
<evidence type="ECO:0000259" key="3">
    <source>
        <dbReference type="SMART" id="SM00635"/>
    </source>
</evidence>